<evidence type="ECO:0000313" key="9">
    <source>
        <dbReference type="Proteomes" id="UP000264800"/>
    </source>
</evidence>
<feature type="transmembrane region" description="Helical" evidence="7">
    <location>
        <begin position="151"/>
        <end position="174"/>
    </location>
</feature>
<dbReference type="GO" id="GO:0017080">
    <property type="term" value="F:sodium channel regulator activity"/>
    <property type="evidence" value="ECO:0007669"/>
    <property type="project" value="TreeGrafter"/>
</dbReference>
<dbReference type="OMA" id="FMMLRVS"/>
<keyword evidence="4 7" id="KW-0812">Transmembrane</keyword>
<dbReference type="GeneID" id="108241965"/>
<sequence length="192" mass="21429">MMRLWMQPRKQTLCRMETKIYITSLAYFLFVVFKVSWAEASTPADQTPSLSATTTDPTPTFTGEGVDNSSLVNHLTKLTTNQSNVSVNYTQLAFTEKMGTTAKSTPGTFTKVTPVTSIPSTTTKTTKNSKTVAWDPKWDKDFTYDYESLRYAGLVIAAVLFILGIMVISCGKVCRLPKCCKRSSKTYQVVQR</sequence>
<organism evidence="8 9">
    <name type="scientific">Kryptolebias marmoratus</name>
    <name type="common">Mangrove killifish</name>
    <name type="synonym">Rivulus marmoratus</name>
    <dbReference type="NCBI Taxonomy" id="37003"/>
    <lineage>
        <taxon>Eukaryota</taxon>
        <taxon>Metazoa</taxon>
        <taxon>Chordata</taxon>
        <taxon>Craniata</taxon>
        <taxon>Vertebrata</taxon>
        <taxon>Euteleostomi</taxon>
        <taxon>Actinopterygii</taxon>
        <taxon>Neopterygii</taxon>
        <taxon>Teleostei</taxon>
        <taxon>Neoteleostei</taxon>
        <taxon>Acanthomorphata</taxon>
        <taxon>Ovalentaria</taxon>
        <taxon>Atherinomorphae</taxon>
        <taxon>Cyprinodontiformes</taxon>
        <taxon>Rivulidae</taxon>
        <taxon>Kryptolebias</taxon>
    </lineage>
</organism>
<dbReference type="OrthoDB" id="8961850at2759"/>
<dbReference type="PANTHER" id="PTHR14132:SF23">
    <property type="entry name" value="FXYD DOMAIN-CONTAINING ION TRANSPORT REGULATOR"/>
    <property type="match status" value="1"/>
</dbReference>
<dbReference type="CTD" id="53827"/>
<comment type="similarity">
    <text evidence="2 7">Belongs to the FXYD family.</text>
</comment>
<dbReference type="CDD" id="cd20323">
    <property type="entry name" value="FXYD_FXYD5"/>
    <property type="match status" value="1"/>
</dbReference>
<proteinExistence type="inferred from homology"/>
<evidence type="ECO:0000256" key="1">
    <source>
        <dbReference type="ARBA" id="ARBA00004167"/>
    </source>
</evidence>
<dbReference type="GO" id="GO:0016020">
    <property type="term" value="C:membrane"/>
    <property type="evidence" value="ECO:0007669"/>
    <property type="project" value="UniProtKB-SubCell"/>
</dbReference>
<dbReference type="AlphaFoldDB" id="A0A3Q3BF82"/>
<evidence type="ECO:0000256" key="6">
    <source>
        <dbReference type="ARBA" id="ARBA00023136"/>
    </source>
</evidence>
<dbReference type="Pfam" id="PF02038">
    <property type="entry name" value="ATP1G1_PLM_MAT8"/>
    <property type="match status" value="1"/>
</dbReference>
<keyword evidence="9" id="KW-1185">Reference proteome</keyword>
<dbReference type="STRING" id="37003.ENSKMAP00000023414"/>
<keyword evidence="3 7" id="KW-0813">Transport</keyword>
<evidence type="ECO:0000256" key="5">
    <source>
        <dbReference type="ARBA" id="ARBA00023065"/>
    </source>
</evidence>
<evidence type="ECO:0000256" key="3">
    <source>
        <dbReference type="ARBA" id="ARBA00022448"/>
    </source>
</evidence>
<dbReference type="GeneTree" id="ENSGT00530000068431"/>
<dbReference type="RefSeq" id="XP_017281960.1">
    <property type="nucleotide sequence ID" value="XM_017426471.3"/>
</dbReference>
<name>A0A3Q3BF82_KRYMA</name>
<evidence type="ECO:0000313" key="8">
    <source>
        <dbReference type="Ensembl" id="ENSKMAP00000023414.1"/>
    </source>
</evidence>
<reference evidence="8" key="1">
    <citation type="submission" date="2025-08" db="UniProtKB">
        <authorList>
            <consortium name="Ensembl"/>
        </authorList>
    </citation>
    <scope>IDENTIFICATION</scope>
</reference>
<dbReference type="InterPro" id="IPR000272">
    <property type="entry name" value="Ion-transport_regulator_FXYD"/>
</dbReference>
<dbReference type="PANTHER" id="PTHR14132">
    <property type="entry name" value="SODIUM/POTASSIUM-TRANSPORTING ATPASE SUBUNIT GAMMA"/>
    <property type="match status" value="1"/>
</dbReference>
<evidence type="ECO:0000256" key="4">
    <source>
        <dbReference type="ARBA" id="ARBA00022692"/>
    </source>
</evidence>
<evidence type="ECO:0000256" key="7">
    <source>
        <dbReference type="RuleBase" id="RU364131"/>
    </source>
</evidence>
<accession>A0A3Q3BF82</accession>
<keyword evidence="5 7" id="KW-0406">Ion transport</keyword>
<dbReference type="GO" id="GO:0006811">
    <property type="term" value="P:monoatomic ion transport"/>
    <property type="evidence" value="ECO:0007669"/>
    <property type="project" value="UniProtKB-KW"/>
</dbReference>
<dbReference type="KEGG" id="kmr:108241965"/>
<keyword evidence="7" id="KW-1133">Transmembrane helix</keyword>
<reference evidence="8" key="2">
    <citation type="submission" date="2025-09" db="UniProtKB">
        <authorList>
            <consortium name="Ensembl"/>
        </authorList>
    </citation>
    <scope>IDENTIFICATION</scope>
</reference>
<dbReference type="Proteomes" id="UP000264800">
    <property type="component" value="Unplaced"/>
</dbReference>
<dbReference type="Ensembl" id="ENSKMAT00000023713.1">
    <property type="protein sequence ID" value="ENSKMAP00000023414.1"/>
    <property type="gene ID" value="ENSKMAG00000017371.1"/>
</dbReference>
<comment type="subcellular location">
    <subcellularLocation>
        <location evidence="1">Membrane</location>
        <topology evidence="1">Single-pass membrane protein</topology>
    </subcellularLocation>
</comment>
<dbReference type="Gene3D" id="1.20.5.780">
    <property type="entry name" value="Single helix bin"/>
    <property type="match status" value="1"/>
</dbReference>
<dbReference type="GO" id="GO:0043269">
    <property type="term" value="P:regulation of monoatomic ion transport"/>
    <property type="evidence" value="ECO:0007669"/>
    <property type="project" value="InterPro"/>
</dbReference>
<evidence type="ECO:0000256" key="2">
    <source>
        <dbReference type="ARBA" id="ARBA00005948"/>
    </source>
</evidence>
<keyword evidence="6 7" id="KW-0472">Membrane</keyword>
<protein>
    <recommendedName>
        <fullName evidence="7">FXYD domain-containing ion transport regulator</fullName>
    </recommendedName>
</protein>